<evidence type="ECO:0000313" key="3">
    <source>
        <dbReference type="Proteomes" id="UP000277204"/>
    </source>
</evidence>
<evidence type="ECO:0000256" key="1">
    <source>
        <dbReference type="SAM" id="MobiDB-lite"/>
    </source>
</evidence>
<name>A0A183M7S9_9TREM</name>
<proteinExistence type="predicted"/>
<dbReference type="Proteomes" id="UP000277204">
    <property type="component" value="Unassembled WGS sequence"/>
</dbReference>
<feature type="compositionally biased region" description="Polar residues" evidence="1">
    <location>
        <begin position="187"/>
        <end position="210"/>
    </location>
</feature>
<dbReference type="STRING" id="48269.A0A183M7S9"/>
<gene>
    <name evidence="2" type="ORF">SMRZ_LOCUS12104</name>
</gene>
<dbReference type="AlphaFoldDB" id="A0A183M7S9"/>
<reference evidence="2 3" key="1">
    <citation type="submission" date="2018-11" db="EMBL/GenBank/DDBJ databases">
        <authorList>
            <consortium name="Pathogen Informatics"/>
        </authorList>
    </citation>
    <scope>NUCLEOTIDE SEQUENCE [LARGE SCALE GENOMIC DNA]</scope>
    <source>
        <strain evidence="2 3">Zambia</strain>
    </source>
</reference>
<accession>A0A183M7S9</accession>
<feature type="region of interest" description="Disordered" evidence="1">
    <location>
        <begin position="152"/>
        <end position="210"/>
    </location>
</feature>
<evidence type="ECO:0000313" key="2">
    <source>
        <dbReference type="EMBL" id="VDO98646.1"/>
    </source>
</evidence>
<feature type="compositionally biased region" description="Polar residues" evidence="1">
    <location>
        <begin position="165"/>
        <end position="179"/>
    </location>
</feature>
<dbReference type="EMBL" id="UZAI01007323">
    <property type="protein sequence ID" value="VDO98646.1"/>
    <property type="molecule type" value="Genomic_DNA"/>
</dbReference>
<keyword evidence="3" id="KW-1185">Reference proteome</keyword>
<organism evidence="2 3">
    <name type="scientific">Schistosoma margrebowiei</name>
    <dbReference type="NCBI Taxonomy" id="48269"/>
    <lineage>
        <taxon>Eukaryota</taxon>
        <taxon>Metazoa</taxon>
        <taxon>Spiralia</taxon>
        <taxon>Lophotrochozoa</taxon>
        <taxon>Platyhelminthes</taxon>
        <taxon>Trematoda</taxon>
        <taxon>Digenea</taxon>
        <taxon>Strigeidida</taxon>
        <taxon>Schistosomatoidea</taxon>
        <taxon>Schistosomatidae</taxon>
        <taxon>Schistosoma</taxon>
    </lineage>
</organism>
<sequence>MELWPCLATEAVDLNINKGKIKILQYNTAFINRIILDGEGLEDVKTFTYLSSVIDEHSGSDADMKQRIGKPRAANLQWISSKHLACAKPFLKLMLTEILPININKVDRHGRVEIVSVDRLKTAHVNDSALCDNLRFNARPIIPSGILKSHSDPALDASETPFSRPGQQHALSALSTDETAVSRPDRQTTPPLTSNEIAGSRNTNETTVSCSGRRLRLPVRFRD</sequence>
<protein>
    <submittedName>
        <fullName evidence="2">Uncharacterized protein</fullName>
    </submittedName>
</protein>